<protein>
    <submittedName>
        <fullName evidence="1">Phosphoribosylpyrophosphate synthetase</fullName>
    </submittedName>
</protein>
<gene>
    <name evidence="1" type="ORF">ABR189_08295</name>
</gene>
<comment type="caution">
    <text evidence="1">The sequence shown here is derived from an EMBL/GenBank/DDBJ whole genome shotgun (WGS) entry which is preliminary data.</text>
</comment>
<accession>A0ABV2T2U7</accession>
<keyword evidence="2" id="KW-1185">Reference proteome</keyword>
<organism evidence="1 2">
    <name type="scientific">Chitinophaga defluvii</name>
    <dbReference type="NCBI Taxonomy" id="3163343"/>
    <lineage>
        <taxon>Bacteria</taxon>
        <taxon>Pseudomonadati</taxon>
        <taxon>Bacteroidota</taxon>
        <taxon>Chitinophagia</taxon>
        <taxon>Chitinophagales</taxon>
        <taxon>Chitinophagaceae</taxon>
        <taxon>Chitinophaga</taxon>
    </lineage>
</organism>
<dbReference type="Proteomes" id="UP001549749">
    <property type="component" value="Unassembled WGS sequence"/>
</dbReference>
<reference evidence="1 2" key="1">
    <citation type="submission" date="2024-06" db="EMBL/GenBank/DDBJ databases">
        <title>Chitinophaga defluvii sp. nov., isolated from municipal sewage.</title>
        <authorList>
            <person name="Zhang L."/>
        </authorList>
    </citation>
    <scope>NUCLEOTIDE SEQUENCE [LARGE SCALE GENOMIC DNA]</scope>
    <source>
        <strain evidence="1 2">H8</strain>
    </source>
</reference>
<dbReference type="RefSeq" id="WP_354660004.1">
    <property type="nucleotide sequence ID" value="NZ_JBEXAC010000001.1"/>
</dbReference>
<name>A0ABV2T2U7_9BACT</name>
<dbReference type="EMBL" id="JBEXAC010000001">
    <property type="protein sequence ID" value="MET6997366.1"/>
    <property type="molecule type" value="Genomic_DNA"/>
</dbReference>
<sequence length="100" mass="11426">MKVYDTVSAALQDLRKRGFTVDFNLKFDRIHDTGRSDALHVDNFDIIEHYRFEGNSDPADEAIVYAITTKDGRKGVLVHGYGAYSEDISEDMIRKLNVKE</sequence>
<proteinExistence type="predicted"/>
<evidence type="ECO:0000313" key="1">
    <source>
        <dbReference type="EMBL" id="MET6997366.1"/>
    </source>
</evidence>
<evidence type="ECO:0000313" key="2">
    <source>
        <dbReference type="Proteomes" id="UP001549749"/>
    </source>
</evidence>